<dbReference type="AlphaFoldDB" id="A0A067L9L2"/>
<evidence type="ECO:0000256" key="2">
    <source>
        <dbReference type="ARBA" id="ARBA00022741"/>
    </source>
</evidence>
<dbReference type="EMBL" id="KK914238">
    <property type="protein sequence ID" value="KDP45107.1"/>
    <property type="molecule type" value="Genomic_DNA"/>
</dbReference>
<sequence length="303" mass="33636">MKIEEENDTSIFKKMLSSFSCLRISCFSSSSKLSSSDDIALGGEVILQNVHTFPYTELEIATNGFHSSNKIGEGGFGSVYKGRLEDGTVVAVKVLSAESRQGDKEFLSEMDSLSAISHGNLVKLYGGCIDGPCRILVYEYMNNGNLAQILLEYAISGHLTRKSDVYSFGVLLLEIVSGRTTLDFDLQLGEHYLVEKAWEMFKNDKLVELVDPMLNLLEEEEEEEAVRFLKVALLCVQEKCGLRPNMSKAIKMMRGEISMSHIEIDEPGLISNFMNVRIIAQKQQSSSSITATSSPQLSPLYKV</sequence>
<evidence type="ECO:0000256" key="5">
    <source>
        <dbReference type="PROSITE-ProRule" id="PRU10141"/>
    </source>
</evidence>
<dbReference type="InterPro" id="IPR001245">
    <property type="entry name" value="Ser-Thr/Tyr_kinase_cat_dom"/>
</dbReference>
<accession>A0A067L9L2</accession>
<dbReference type="PROSITE" id="PS50011">
    <property type="entry name" value="PROTEIN_KINASE_DOM"/>
    <property type="match status" value="1"/>
</dbReference>
<dbReference type="InterPro" id="IPR017441">
    <property type="entry name" value="Protein_kinase_ATP_BS"/>
</dbReference>
<evidence type="ECO:0000259" key="6">
    <source>
        <dbReference type="PROSITE" id="PS50011"/>
    </source>
</evidence>
<evidence type="ECO:0000256" key="3">
    <source>
        <dbReference type="ARBA" id="ARBA00022777"/>
    </source>
</evidence>
<keyword evidence="4 5" id="KW-0067">ATP-binding</keyword>
<evidence type="ECO:0000256" key="4">
    <source>
        <dbReference type="ARBA" id="ARBA00022840"/>
    </source>
</evidence>
<organism evidence="7 8">
    <name type="scientific">Jatropha curcas</name>
    <name type="common">Barbados nut</name>
    <dbReference type="NCBI Taxonomy" id="180498"/>
    <lineage>
        <taxon>Eukaryota</taxon>
        <taxon>Viridiplantae</taxon>
        <taxon>Streptophyta</taxon>
        <taxon>Embryophyta</taxon>
        <taxon>Tracheophyta</taxon>
        <taxon>Spermatophyta</taxon>
        <taxon>Magnoliopsida</taxon>
        <taxon>eudicotyledons</taxon>
        <taxon>Gunneridae</taxon>
        <taxon>Pentapetalae</taxon>
        <taxon>rosids</taxon>
        <taxon>fabids</taxon>
        <taxon>Malpighiales</taxon>
        <taxon>Euphorbiaceae</taxon>
        <taxon>Crotonoideae</taxon>
        <taxon>Jatropheae</taxon>
        <taxon>Jatropha</taxon>
    </lineage>
</organism>
<dbReference type="SUPFAM" id="SSF56112">
    <property type="entry name" value="Protein kinase-like (PK-like)"/>
    <property type="match status" value="1"/>
</dbReference>
<feature type="binding site" evidence="5">
    <location>
        <position position="93"/>
    </location>
    <ligand>
        <name>ATP</name>
        <dbReference type="ChEBI" id="CHEBI:30616"/>
    </ligand>
</feature>
<dbReference type="InterPro" id="IPR011009">
    <property type="entry name" value="Kinase-like_dom_sf"/>
</dbReference>
<feature type="domain" description="Protein kinase" evidence="6">
    <location>
        <begin position="65"/>
        <end position="303"/>
    </location>
</feature>
<reference evidence="7 8" key="1">
    <citation type="journal article" date="2014" name="PLoS ONE">
        <title>Global Analysis of Gene Expression Profiles in Physic Nut (Jatropha curcas L.) Seedlings Exposed to Salt Stress.</title>
        <authorList>
            <person name="Zhang L."/>
            <person name="Zhang C."/>
            <person name="Wu P."/>
            <person name="Chen Y."/>
            <person name="Li M."/>
            <person name="Jiang H."/>
            <person name="Wu G."/>
        </authorList>
    </citation>
    <scope>NUCLEOTIDE SEQUENCE [LARGE SCALE GENOMIC DNA]</scope>
    <source>
        <strain evidence="8">cv. GZQX0401</strain>
        <tissue evidence="7">Young leaves</tissue>
    </source>
</reference>
<gene>
    <name evidence="7" type="ORF">JCGZ_18549</name>
</gene>
<dbReference type="GO" id="GO:0005524">
    <property type="term" value="F:ATP binding"/>
    <property type="evidence" value="ECO:0007669"/>
    <property type="project" value="UniProtKB-UniRule"/>
</dbReference>
<dbReference type="Gene3D" id="1.10.510.10">
    <property type="entry name" value="Transferase(Phosphotransferase) domain 1"/>
    <property type="match status" value="1"/>
</dbReference>
<evidence type="ECO:0000256" key="1">
    <source>
        <dbReference type="ARBA" id="ARBA00022679"/>
    </source>
</evidence>
<evidence type="ECO:0000313" key="8">
    <source>
        <dbReference type="Proteomes" id="UP000027138"/>
    </source>
</evidence>
<dbReference type="PROSITE" id="PS00107">
    <property type="entry name" value="PROTEIN_KINASE_ATP"/>
    <property type="match status" value="1"/>
</dbReference>
<keyword evidence="2 5" id="KW-0547">Nucleotide-binding</keyword>
<dbReference type="InterPro" id="IPR052059">
    <property type="entry name" value="CR_Ser/Thr_kinase"/>
</dbReference>
<name>A0A067L9L2_JATCU</name>
<dbReference type="Gene3D" id="3.30.200.20">
    <property type="entry name" value="Phosphorylase Kinase, domain 1"/>
    <property type="match status" value="1"/>
</dbReference>
<dbReference type="Pfam" id="PF07714">
    <property type="entry name" value="PK_Tyr_Ser-Thr"/>
    <property type="match status" value="2"/>
</dbReference>
<evidence type="ECO:0000313" key="7">
    <source>
        <dbReference type="EMBL" id="KDP45107.1"/>
    </source>
</evidence>
<protein>
    <recommendedName>
        <fullName evidence="6">Protein kinase domain-containing protein</fullName>
    </recommendedName>
</protein>
<dbReference type="GO" id="GO:0004672">
    <property type="term" value="F:protein kinase activity"/>
    <property type="evidence" value="ECO:0007669"/>
    <property type="project" value="InterPro"/>
</dbReference>
<keyword evidence="3" id="KW-0418">Kinase</keyword>
<dbReference type="PANTHER" id="PTHR47973">
    <property type="entry name" value="CYSTEINE-RICH RECEPTOR-LIKE PROTEIN KINASE 3"/>
    <property type="match status" value="1"/>
</dbReference>
<keyword evidence="8" id="KW-1185">Reference proteome</keyword>
<dbReference type="FunFam" id="3.30.200.20:FF:000162">
    <property type="entry name" value="Adenine nucleotide alpha hydrolase-like domain kinase"/>
    <property type="match status" value="1"/>
</dbReference>
<keyword evidence="1" id="KW-0808">Transferase</keyword>
<dbReference type="Proteomes" id="UP000027138">
    <property type="component" value="Unassembled WGS sequence"/>
</dbReference>
<proteinExistence type="predicted"/>
<dbReference type="InterPro" id="IPR000719">
    <property type="entry name" value="Prot_kinase_dom"/>
</dbReference>
<dbReference type="OrthoDB" id="4062651at2759"/>